<feature type="domain" description="Phosphoribosyltransferase" evidence="2">
    <location>
        <begin position="140"/>
        <end position="246"/>
    </location>
</feature>
<dbReference type="InterPro" id="IPR000836">
    <property type="entry name" value="PRTase_dom"/>
</dbReference>
<dbReference type="PANTHER" id="PTHR47505:SF1">
    <property type="entry name" value="DNA UTILIZATION PROTEIN YHGH"/>
    <property type="match status" value="1"/>
</dbReference>
<dbReference type="InterPro" id="IPR029057">
    <property type="entry name" value="PRTase-like"/>
</dbReference>
<keyword evidence="4" id="KW-1185">Reference proteome</keyword>
<dbReference type="OrthoDB" id="9779910at2"/>
<sequence length="249" mass="27439">METVKAFRKEVAKITRALWYTDEEACVFCGRENGPICPACTTDYLHPELGRCKGCGKLIAITKLRCLDCEAGKGPKQLDQVTAWGHYSGGVREFVQNVKFNAHPREVMKIARPFSDWAIRQLPAADGIVAVPMHATRLAERGYNQAEVISSALHWELGLSILPGVERIEPTASQVPLSRQERLHNLQGAFVVRQPEYLEGRSVWLVDDVTTTGATLEAVAEVLRSSGVRSIFGLCLAAGLEKKLVPSQI</sequence>
<dbReference type="InterPro" id="IPR051910">
    <property type="entry name" value="ComF/GntX_DNA_util-trans"/>
</dbReference>
<gene>
    <name evidence="3" type="ORF">DSOL_0097</name>
</gene>
<name>A0A1Q8R2W3_9FIRM</name>
<dbReference type="Proteomes" id="UP000186102">
    <property type="component" value="Unassembled WGS sequence"/>
</dbReference>
<accession>A0A1Q8R2W3</accession>
<comment type="caution">
    <text evidence="3">The sequence shown here is derived from an EMBL/GenBank/DDBJ whole genome shotgun (WGS) entry which is preliminary data.</text>
</comment>
<comment type="similarity">
    <text evidence="1">Belongs to the ComF/GntX family.</text>
</comment>
<dbReference type="SUPFAM" id="SSF53271">
    <property type="entry name" value="PRTase-like"/>
    <property type="match status" value="1"/>
</dbReference>
<dbReference type="STRING" id="1888891.DSOL_0097"/>
<dbReference type="Gene3D" id="3.40.50.2020">
    <property type="match status" value="1"/>
</dbReference>
<dbReference type="RefSeq" id="WP_075362941.1">
    <property type="nucleotide sequence ID" value="NZ_MLBF01000001.1"/>
</dbReference>
<evidence type="ECO:0000313" key="4">
    <source>
        <dbReference type="Proteomes" id="UP000186102"/>
    </source>
</evidence>
<evidence type="ECO:0000313" key="3">
    <source>
        <dbReference type="EMBL" id="OLN33919.1"/>
    </source>
</evidence>
<protein>
    <recommendedName>
        <fullName evidence="2">Phosphoribosyltransferase domain-containing protein</fullName>
    </recommendedName>
</protein>
<dbReference type="AlphaFoldDB" id="A0A1Q8R2W3"/>
<dbReference type="CDD" id="cd06223">
    <property type="entry name" value="PRTases_typeI"/>
    <property type="match status" value="1"/>
</dbReference>
<organism evidence="3 4">
    <name type="scientific">Desulfosporosinus metallidurans</name>
    <dbReference type="NCBI Taxonomy" id="1888891"/>
    <lineage>
        <taxon>Bacteria</taxon>
        <taxon>Bacillati</taxon>
        <taxon>Bacillota</taxon>
        <taxon>Clostridia</taxon>
        <taxon>Eubacteriales</taxon>
        <taxon>Desulfitobacteriaceae</taxon>
        <taxon>Desulfosporosinus</taxon>
    </lineage>
</organism>
<dbReference type="PANTHER" id="PTHR47505">
    <property type="entry name" value="DNA UTILIZATION PROTEIN YHGH"/>
    <property type="match status" value="1"/>
</dbReference>
<proteinExistence type="inferred from homology"/>
<dbReference type="Pfam" id="PF00156">
    <property type="entry name" value="Pribosyltran"/>
    <property type="match status" value="1"/>
</dbReference>
<dbReference type="EMBL" id="MLBF01000001">
    <property type="protein sequence ID" value="OLN33919.1"/>
    <property type="molecule type" value="Genomic_DNA"/>
</dbReference>
<evidence type="ECO:0000256" key="1">
    <source>
        <dbReference type="ARBA" id="ARBA00008007"/>
    </source>
</evidence>
<evidence type="ECO:0000259" key="2">
    <source>
        <dbReference type="Pfam" id="PF00156"/>
    </source>
</evidence>
<reference evidence="3 4" key="1">
    <citation type="submission" date="2016-09" db="EMBL/GenBank/DDBJ databases">
        <title>Complete genome of Desulfosporosinus sp. OL.</title>
        <authorList>
            <person name="Mardanov A."/>
            <person name="Beletsky A."/>
            <person name="Panova A."/>
            <person name="Karnachuk O."/>
            <person name="Ravin N."/>
        </authorList>
    </citation>
    <scope>NUCLEOTIDE SEQUENCE [LARGE SCALE GENOMIC DNA]</scope>
    <source>
        <strain evidence="3 4">OL</strain>
    </source>
</reference>